<gene>
    <name evidence="2" type="ORF">CLO192961_LOCUS183063</name>
</gene>
<evidence type="ECO:0000313" key="2">
    <source>
        <dbReference type="EMBL" id="VUC26165.1"/>
    </source>
</evidence>
<organism evidence="2 3">
    <name type="scientific">Bionectria ochroleuca</name>
    <name type="common">Gliocladium roseum</name>
    <dbReference type="NCBI Taxonomy" id="29856"/>
    <lineage>
        <taxon>Eukaryota</taxon>
        <taxon>Fungi</taxon>
        <taxon>Dikarya</taxon>
        <taxon>Ascomycota</taxon>
        <taxon>Pezizomycotina</taxon>
        <taxon>Sordariomycetes</taxon>
        <taxon>Hypocreomycetidae</taxon>
        <taxon>Hypocreales</taxon>
        <taxon>Bionectriaceae</taxon>
        <taxon>Clonostachys</taxon>
    </lineage>
</organism>
<name>A0ABY6U504_BIOOC</name>
<feature type="compositionally biased region" description="Polar residues" evidence="1">
    <location>
        <begin position="88"/>
        <end position="101"/>
    </location>
</feature>
<protein>
    <submittedName>
        <fullName evidence="2">Uncharacterized protein</fullName>
    </submittedName>
</protein>
<sequence length="288" mass="32763">MSEPDQKCRDGSSQPNEDSSKMPDPIRLSIHVSDNKSDHILAGVSNTAGENEAPSSFKMLEAGGESCNNLDDRFEDESENGFEHDGGNESQGENENKSANNLEDHLETSSVLSPPKSMYEFDEDDEAENASRPGILVSPQGQLVMDREHECVPVSVTTAWHLVRDICHDVFPQDYHTLDDYFFTPLLSQGLFRDAQMLLSVYSDLVKGFHISSPQLHLWKEAKQIYNNTVRLYNRYPRRLPVASVNCLMHHHHVFLEQDKSEVFDFDAYLRANDITRYQFYVALMSTL</sequence>
<comment type="caution">
    <text evidence="2">The sequence shown here is derived from an EMBL/GenBank/DDBJ whole genome shotgun (WGS) entry which is preliminary data.</text>
</comment>
<keyword evidence="3" id="KW-1185">Reference proteome</keyword>
<feature type="region of interest" description="Disordered" evidence="1">
    <location>
        <begin position="1"/>
        <end position="135"/>
    </location>
</feature>
<proteinExistence type="predicted"/>
<feature type="compositionally biased region" description="Basic and acidic residues" evidence="1">
    <location>
        <begin position="1"/>
        <end position="10"/>
    </location>
</feature>
<evidence type="ECO:0000313" key="3">
    <source>
        <dbReference type="Proteomes" id="UP000766486"/>
    </source>
</evidence>
<dbReference type="Proteomes" id="UP000766486">
    <property type="component" value="Unassembled WGS sequence"/>
</dbReference>
<accession>A0ABY6U504</accession>
<dbReference type="EMBL" id="CABFNS010000743">
    <property type="protein sequence ID" value="VUC26165.1"/>
    <property type="molecule type" value="Genomic_DNA"/>
</dbReference>
<reference evidence="2 3" key="1">
    <citation type="submission" date="2019-06" db="EMBL/GenBank/DDBJ databases">
        <authorList>
            <person name="Broberg M."/>
        </authorList>
    </citation>
    <scope>NUCLEOTIDE SEQUENCE [LARGE SCALE GENOMIC DNA]</scope>
</reference>
<evidence type="ECO:0000256" key="1">
    <source>
        <dbReference type="SAM" id="MobiDB-lite"/>
    </source>
</evidence>